<feature type="region of interest" description="Disordered" evidence="3">
    <location>
        <begin position="118"/>
        <end position="163"/>
    </location>
</feature>
<evidence type="ECO:0000313" key="7">
    <source>
        <dbReference type="Proteomes" id="UP001497457"/>
    </source>
</evidence>
<dbReference type="GO" id="GO:0010468">
    <property type="term" value="P:regulation of gene expression"/>
    <property type="evidence" value="ECO:0007669"/>
    <property type="project" value="UniProtKB-ARBA"/>
</dbReference>
<accession>A0ABC9DCJ3</accession>
<feature type="compositionally biased region" description="Polar residues" evidence="3">
    <location>
        <begin position="147"/>
        <end position="156"/>
    </location>
</feature>
<feature type="coiled-coil region" evidence="2">
    <location>
        <begin position="198"/>
        <end position="225"/>
    </location>
</feature>
<proteinExistence type="inferred from homology"/>
<evidence type="ECO:0000256" key="3">
    <source>
        <dbReference type="SAM" id="MobiDB-lite"/>
    </source>
</evidence>
<dbReference type="Pfam" id="PF03017">
    <property type="entry name" value="Transposase_23"/>
    <property type="match status" value="1"/>
</dbReference>
<sequence length="496" mass="56196">MAPSSPRREEKKRKTPPEAELPKRKSVLFQRTWPPGDEVRILEALVAHRRAHGGSLPTAAALFAALDGRLERKGVGARELKEKQRSFKRRYDRDAKKTSPPADEHERRLYILSREVWADDSPPKSPRIAQPESLAPPKPHAAEATEDATQVKSAGNPTKPRTLDEMRELYPYLVDEAMVLLDPPTLQKLLPSIHDNGARALDKKIKKARKQLTKAITESARMKNMETPTVFLFQSTKLQLEKPSVDKKDGEGICDQRRWAQMEREIVELRQILMASQSQGNKYEYAESGPRSVIAENEISSNMVQKEIKVPNGLPHGKNEVVTSKYKYEGILPRNVPHDNLKLQRLVMPPFNTFHGKTRKIDAQSQIQRNVVSFLCFCYISVFWNIYIYLNSICMITSGGKEVVLLSVLRPHIPVGKAILQNSSRSTIVDGVKLGTQFCKVFLSEVLQRDAELFNQYGEKLKMSDALKCFIAWPRVLVISLTHCSTYSGLLVLPQK</sequence>
<dbReference type="AlphaFoldDB" id="A0ABC9DCJ3"/>
<feature type="domain" description="Transposase Tnp1/En/Spm-like" evidence="4">
    <location>
        <begin position="402"/>
        <end position="467"/>
    </location>
</feature>
<dbReference type="EMBL" id="OZ075142">
    <property type="protein sequence ID" value="CAL5036204.1"/>
    <property type="molecule type" value="Genomic_DNA"/>
</dbReference>
<dbReference type="Proteomes" id="UP001497457">
    <property type="component" value="Chromosome 32b"/>
</dbReference>
<keyword evidence="7" id="KW-1185">Reference proteome</keyword>
<name>A0ABC9DCJ3_9POAL</name>
<dbReference type="InterPro" id="IPR053932">
    <property type="entry name" value="GeBP-like_DBD"/>
</dbReference>
<evidence type="ECO:0000256" key="2">
    <source>
        <dbReference type="SAM" id="Coils"/>
    </source>
</evidence>
<feature type="region of interest" description="Disordered" evidence="3">
    <location>
        <begin position="77"/>
        <end position="106"/>
    </location>
</feature>
<reference evidence="6 7" key="2">
    <citation type="submission" date="2024-10" db="EMBL/GenBank/DDBJ databases">
        <authorList>
            <person name="Ryan C."/>
        </authorList>
    </citation>
    <scope>NUCLEOTIDE SEQUENCE [LARGE SCALE GENOMIC DNA]</scope>
</reference>
<keyword evidence="2" id="KW-0175">Coiled coil</keyword>
<protein>
    <recommendedName>
        <fullName evidence="8">Transposase</fullName>
    </recommendedName>
</protein>
<feature type="domain" description="Glabrous enhancer-binding protein-like DBD" evidence="5">
    <location>
        <begin position="29"/>
        <end position="117"/>
    </location>
</feature>
<organism evidence="6 7">
    <name type="scientific">Urochloa decumbens</name>
    <dbReference type="NCBI Taxonomy" id="240449"/>
    <lineage>
        <taxon>Eukaryota</taxon>
        <taxon>Viridiplantae</taxon>
        <taxon>Streptophyta</taxon>
        <taxon>Embryophyta</taxon>
        <taxon>Tracheophyta</taxon>
        <taxon>Spermatophyta</taxon>
        <taxon>Magnoliopsida</taxon>
        <taxon>Liliopsida</taxon>
        <taxon>Poales</taxon>
        <taxon>Poaceae</taxon>
        <taxon>PACMAD clade</taxon>
        <taxon>Panicoideae</taxon>
        <taxon>Panicodae</taxon>
        <taxon>Paniceae</taxon>
        <taxon>Melinidinae</taxon>
        <taxon>Urochloa</taxon>
    </lineage>
</organism>
<feature type="region of interest" description="Disordered" evidence="3">
    <location>
        <begin position="1"/>
        <end position="25"/>
    </location>
</feature>
<gene>
    <name evidence="6" type="ORF">URODEC1_LOCUS83812</name>
</gene>
<dbReference type="InterPro" id="IPR004264">
    <property type="entry name" value="Transposase_23"/>
</dbReference>
<evidence type="ECO:0000259" key="4">
    <source>
        <dbReference type="Pfam" id="PF03017"/>
    </source>
</evidence>
<reference evidence="7" key="1">
    <citation type="submission" date="2024-06" db="EMBL/GenBank/DDBJ databases">
        <authorList>
            <person name="Ryan C."/>
        </authorList>
    </citation>
    <scope>NUCLEOTIDE SEQUENCE [LARGE SCALE GENOMIC DNA]</scope>
</reference>
<dbReference type="PANTHER" id="PTHR31662">
    <property type="entry name" value="BNAANNG10740D PROTEIN-RELATED"/>
    <property type="match status" value="1"/>
</dbReference>
<evidence type="ECO:0008006" key="8">
    <source>
        <dbReference type="Google" id="ProtNLM"/>
    </source>
</evidence>
<dbReference type="Pfam" id="PF04504">
    <property type="entry name" value="GeBP-like_DBD"/>
    <property type="match status" value="1"/>
</dbReference>
<dbReference type="InterPro" id="IPR007592">
    <property type="entry name" value="GEBP"/>
</dbReference>
<comment type="similarity">
    <text evidence="1">Belongs to the GeBP family.</text>
</comment>
<dbReference type="PANTHER" id="PTHR31662:SF13">
    <property type="entry name" value="OS09G0287600 PROTEIN"/>
    <property type="match status" value="1"/>
</dbReference>
<evidence type="ECO:0000256" key="1">
    <source>
        <dbReference type="ARBA" id="ARBA00010820"/>
    </source>
</evidence>
<evidence type="ECO:0000313" key="6">
    <source>
        <dbReference type="EMBL" id="CAL5036204.1"/>
    </source>
</evidence>
<evidence type="ECO:0000259" key="5">
    <source>
        <dbReference type="Pfam" id="PF04504"/>
    </source>
</evidence>